<keyword evidence="4" id="KW-1185">Reference proteome</keyword>
<dbReference type="EMBL" id="BAAAZW010000003">
    <property type="protein sequence ID" value="GAA3955638.1"/>
    <property type="molecule type" value="Genomic_DNA"/>
</dbReference>
<keyword evidence="1" id="KW-1133">Transmembrane helix</keyword>
<evidence type="ECO:0000256" key="1">
    <source>
        <dbReference type="SAM" id="Phobius"/>
    </source>
</evidence>
<dbReference type="InterPro" id="IPR015943">
    <property type="entry name" value="WD40/YVTN_repeat-like_dom_sf"/>
</dbReference>
<gene>
    <name evidence="3" type="ORF">GCM10022231_12850</name>
</gene>
<dbReference type="InterPro" id="IPR002372">
    <property type="entry name" value="PQQ_rpt_dom"/>
</dbReference>
<keyword evidence="1" id="KW-0472">Membrane</keyword>
<organism evidence="3 4">
    <name type="scientific">Gordonia caeni</name>
    <dbReference type="NCBI Taxonomy" id="1007097"/>
    <lineage>
        <taxon>Bacteria</taxon>
        <taxon>Bacillati</taxon>
        <taxon>Actinomycetota</taxon>
        <taxon>Actinomycetes</taxon>
        <taxon>Mycobacteriales</taxon>
        <taxon>Gordoniaceae</taxon>
        <taxon>Gordonia</taxon>
    </lineage>
</organism>
<dbReference type="Gene3D" id="2.130.10.10">
    <property type="entry name" value="YVTN repeat-like/Quinoprotein amine dehydrogenase"/>
    <property type="match status" value="1"/>
</dbReference>
<dbReference type="InterPro" id="IPR011047">
    <property type="entry name" value="Quinoprotein_ADH-like_sf"/>
</dbReference>
<comment type="caution">
    <text evidence="3">The sequence shown here is derived from an EMBL/GenBank/DDBJ whole genome shotgun (WGS) entry which is preliminary data.</text>
</comment>
<evidence type="ECO:0000313" key="3">
    <source>
        <dbReference type="EMBL" id="GAA3955638.1"/>
    </source>
</evidence>
<name>A0ABP7NWM0_9ACTN</name>
<dbReference type="SUPFAM" id="SSF50998">
    <property type="entry name" value="Quinoprotein alcohol dehydrogenase-like"/>
    <property type="match status" value="1"/>
</dbReference>
<reference evidence="4" key="1">
    <citation type="journal article" date="2019" name="Int. J. Syst. Evol. Microbiol.">
        <title>The Global Catalogue of Microorganisms (GCM) 10K type strain sequencing project: providing services to taxonomists for standard genome sequencing and annotation.</title>
        <authorList>
            <consortium name="The Broad Institute Genomics Platform"/>
            <consortium name="The Broad Institute Genome Sequencing Center for Infectious Disease"/>
            <person name="Wu L."/>
            <person name="Ma J."/>
        </authorList>
    </citation>
    <scope>NUCLEOTIDE SEQUENCE [LARGE SCALE GENOMIC DNA]</scope>
    <source>
        <strain evidence="4">JCM 16923</strain>
    </source>
</reference>
<keyword evidence="1" id="KW-0812">Transmembrane</keyword>
<feature type="transmembrane region" description="Helical" evidence="1">
    <location>
        <begin position="12"/>
        <end position="35"/>
    </location>
</feature>
<accession>A0ABP7NWM0</accession>
<dbReference type="RefSeq" id="WP_344781809.1">
    <property type="nucleotide sequence ID" value="NZ_BAAAZW010000003.1"/>
</dbReference>
<evidence type="ECO:0000313" key="4">
    <source>
        <dbReference type="Proteomes" id="UP001418444"/>
    </source>
</evidence>
<evidence type="ECO:0000259" key="2">
    <source>
        <dbReference type="Pfam" id="PF13360"/>
    </source>
</evidence>
<proteinExistence type="predicted"/>
<dbReference type="Proteomes" id="UP001418444">
    <property type="component" value="Unassembled WGS sequence"/>
</dbReference>
<dbReference type="Pfam" id="PF13360">
    <property type="entry name" value="PQQ_2"/>
    <property type="match status" value="1"/>
</dbReference>
<protein>
    <recommendedName>
        <fullName evidence="2">Pyrrolo-quinoline quinone repeat domain-containing protein</fullName>
    </recommendedName>
</protein>
<feature type="domain" description="Pyrrolo-quinoline quinone repeat" evidence="2">
    <location>
        <begin position="101"/>
        <end position="317"/>
    </location>
</feature>
<sequence length="431" mass="45181">MSRSDFAQSRRPGGIAAVGVVGSLLLVVVAGLVLWGPSAPEYTAADGVLRDYTSAPSVAWELGDESLPDYAGNGPVTVADHRGTDWLLAYPSGLGRAFLLVDVRNGHQLWDAPVRAGLGDCAISAERRVGCAVKLGDQPDGFYLIDADGTPRTAGPLDDTVQVTAVGADFLRINQFGRQASLRTADGTTRWSRSFAAAATARTDGGLLVVGTADGRGFVLDPATGDDQIACEQCEVMVYPQGVLTVHSAPDHRAVEVFARTGRRVADAPVRTADSMTVVGGDSVLPVLAGTGAGQIMEDAGHYEVIDPATGEGIWQIADPELSKSNTRPCGTLVAFALKDRSRRFYSLEDGTPLGRLAPPSIDAPDENLDLLRCIGSSDRTAVFASRSSVTAYNAGSGTLAWRRDINGTATAVDGYVVLTQGTSLSVLRPH</sequence>